<accession>A0AAU6W982</accession>
<protein>
    <submittedName>
        <fullName evidence="3">Membrane protein m153</fullName>
    </submittedName>
</protein>
<dbReference type="EMBL" id="PP756678">
    <property type="protein sequence ID" value="XAO37177.1"/>
    <property type="molecule type" value="Genomic_DNA"/>
</dbReference>
<dbReference type="EMBL" id="PP756679">
    <property type="protein sequence ID" value="XAO37317.1"/>
    <property type="molecule type" value="Genomic_DNA"/>
</dbReference>
<dbReference type="InterPro" id="IPR054048">
    <property type="entry name" value="M152_N"/>
</dbReference>
<evidence type="ECO:0000259" key="2">
    <source>
        <dbReference type="Pfam" id="PF22158"/>
    </source>
</evidence>
<feature type="domain" description="M152 N-terminal" evidence="2">
    <location>
        <begin position="60"/>
        <end position="196"/>
    </location>
</feature>
<evidence type="ECO:0000256" key="1">
    <source>
        <dbReference type="SAM" id="Phobius"/>
    </source>
</evidence>
<dbReference type="EMBL" id="PP756681">
    <property type="protein sequence ID" value="XAO37597.1"/>
    <property type="molecule type" value="Genomic_DNA"/>
</dbReference>
<dbReference type="Gene3D" id="3.30.500.30">
    <property type="match status" value="1"/>
</dbReference>
<feature type="transmembrane region" description="Helical" evidence="1">
    <location>
        <begin position="339"/>
        <end position="363"/>
    </location>
</feature>
<proteinExistence type="predicted"/>
<keyword evidence="1" id="KW-0472">Membrane</keyword>
<keyword evidence="1" id="KW-0812">Transmembrane</keyword>
<sequence>MIPLLLLPLVLISGGFWACGSAEVVRPEVNRTGTVDICQGPMELIFSVSRTSSGATGERISLKNTLSIVSMENGGKPGTYEWSFPANESWPEIQFLLQNREFVSKYYADVVQTPGELVVEYRCPVPQFNCTITHRWKGETIMSFDGAIQTIRSVTSEYTTKNEDTLVKYIRGLNVTLLTDNAKSIEHRWTEICKKLKDADRPDDNQYTLEDDILEDDIEMDIVQCQMTTQVPLKYHMTVWSAGRDSRAIALSADYYTDIEVASYLPVNRSQILNTTCEITSSSGWTVRLRFSEEMVAASKARQAQKRPLLPVEPHGFMSDEHGPAFVQRTINDSRLTTVTIAITVAAFVALFVVVGLLVHGIVTGRLARMAERLRYSIRYTREDETVSMLGLQENECSDTEENVV</sequence>
<gene>
    <name evidence="3" type="primary">m153</name>
</gene>
<dbReference type="EMBL" id="PP756680">
    <property type="protein sequence ID" value="XAO37457.1"/>
    <property type="molecule type" value="Genomic_DNA"/>
</dbReference>
<keyword evidence="1" id="KW-1133">Transmembrane helix</keyword>
<reference evidence="3" key="1">
    <citation type="submission" date="2024-05" db="EMBL/GenBank/DDBJ databases">
        <title>Fine-tuning the evolutionary stability and environmental longevity of recombinant transmissible vaccines.</title>
        <authorList>
            <person name="Chan B."/>
            <person name="Nuismer S.L."/>
            <person name="Nichols J."/>
            <person name="Davison A.J."/>
            <person name="Alqirbi H."/>
            <person name="Jarvis M.A."/>
            <person name="Redwood A.J."/>
        </authorList>
    </citation>
    <scope>NUCLEOTIDE SEQUENCE</scope>
    <source>
        <strain evidence="3">K181</strain>
    </source>
</reference>
<dbReference type="Gene3D" id="2.60.40.2920">
    <property type="match status" value="1"/>
</dbReference>
<name>A0AAU6W982_9BETA</name>
<dbReference type="Pfam" id="PF22158">
    <property type="entry name" value="M157_N_1"/>
    <property type="match status" value="1"/>
</dbReference>
<evidence type="ECO:0000313" key="3">
    <source>
        <dbReference type="EMBL" id="XAO37317.1"/>
    </source>
</evidence>
<organism evidence="3">
    <name type="scientific">Muromegalovirus muridbeta1</name>
    <dbReference type="NCBI Taxonomy" id="3050323"/>
    <lineage>
        <taxon>Viruses</taxon>
        <taxon>Duplodnaviria</taxon>
        <taxon>Heunggongvirae</taxon>
        <taxon>Peploviricota</taxon>
        <taxon>Herviviricetes</taxon>
        <taxon>Herpesvirales</taxon>
        <taxon>Orthoherpesviridae</taxon>
        <taxon>Betaherpesvirinae</taxon>
        <taxon>Muromegalovirus</taxon>
    </lineage>
</organism>